<dbReference type="InterPro" id="IPR002740">
    <property type="entry name" value="EVE_domain"/>
</dbReference>
<gene>
    <name evidence="3" type="ORF">E6C70_15315</name>
</gene>
<dbReference type="Proteomes" id="UP000307380">
    <property type="component" value="Unassembled WGS sequence"/>
</dbReference>
<evidence type="ECO:0000259" key="2">
    <source>
        <dbReference type="Pfam" id="PF01878"/>
    </source>
</evidence>
<feature type="domain" description="EVE" evidence="2">
    <location>
        <begin position="10"/>
        <end position="148"/>
    </location>
</feature>
<dbReference type="OrthoDB" id="9793567at2"/>
<comment type="caution">
    <text evidence="3">The sequence shown here is derived from an EMBL/GenBank/DDBJ whole genome shotgun (WGS) entry which is preliminary data.</text>
</comment>
<proteinExistence type="inferred from homology"/>
<dbReference type="Pfam" id="PF01878">
    <property type="entry name" value="EVE"/>
    <property type="match status" value="1"/>
</dbReference>
<dbReference type="EMBL" id="SSSN01000014">
    <property type="protein sequence ID" value="THG30405.1"/>
    <property type="molecule type" value="Genomic_DNA"/>
</dbReference>
<keyword evidence="4" id="KW-1185">Reference proteome</keyword>
<evidence type="ECO:0000256" key="1">
    <source>
        <dbReference type="HAMAP-Rule" id="MF_00771"/>
    </source>
</evidence>
<dbReference type="InterPro" id="IPR022996">
    <property type="entry name" value="UPF0310"/>
</dbReference>
<organism evidence="3 4">
    <name type="scientific">Orlajensenia flava</name>
    <dbReference type="NCBI Taxonomy" id="2565934"/>
    <lineage>
        <taxon>Bacteria</taxon>
        <taxon>Bacillati</taxon>
        <taxon>Actinomycetota</taxon>
        <taxon>Actinomycetes</taxon>
        <taxon>Micrococcales</taxon>
        <taxon>Microbacteriaceae</taxon>
        <taxon>Orlajensenia</taxon>
    </lineage>
</organism>
<dbReference type="Gene3D" id="3.10.590.10">
    <property type="entry name" value="ph1033 like domains"/>
    <property type="match status" value="1"/>
</dbReference>
<dbReference type="InterPro" id="IPR015947">
    <property type="entry name" value="PUA-like_sf"/>
</dbReference>
<dbReference type="SUPFAM" id="SSF88697">
    <property type="entry name" value="PUA domain-like"/>
    <property type="match status" value="1"/>
</dbReference>
<protein>
    <recommendedName>
        <fullName evidence="1">UPF0310 protein E6C70_15315</fullName>
    </recommendedName>
</protein>
<evidence type="ECO:0000313" key="4">
    <source>
        <dbReference type="Proteomes" id="UP000307380"/>
    </source>
</evidence>
<comment type="similarity">
    <text evidence="1">Belongs to the UPF0310 family.</text>
</comment>
<evidence type="ECO:0000313" key="3">
    <source>
        <dbReference type="EMBL" id="THG30405.1"/>
    </source>
</evidence>
<dbReference type="CDD" id="cd21132">
    <property type="entry name" value="EVE-like"/>
    <property type="match status" value="1"/>
</dbReference>
<dbReference type="AlphaFoldDB" id="A0A4S4FM08"/>
<dbReference type="HAMAP" id="MF_00771">
    <property type="entry name" value="UPF0310"/>
    <property type="match status" value="1"/>
</dbReference>
<reference evidence="3 4" key="1">
    <citation type="submission" date="2019-04" db="EMBL/GenBank/DDBJ databases">
        <authorList>
            <person name="Jiang L."/>
        </authorList>
    </citation>
    <scope>NUCLEOTIDE SEQUENCE [LARGE SCALE GENOMIC DNA]</scope>
    <source>
        <strain evidence="3 4">YIM 131861</strain>
    </source>
</reference>
<sequence>MQQNRGVAIRFWLGVVQREHVMRGVAQGIAQFNHGSKAAVGRLRESDGVVYYSPRTSYPDGEPLREFTAIGRVADGEVYQASEGPTMTTSGGEPFRPWRRRIDWDLDAVAAPIRPLVGILEFTATPNWGYALRRGLIELSRHDFDIIRAEMHGGAPHVG</sequence>
<name>A0A4S4FM08_9MICO</name>
<accession>A0A4S4FM08</accession>